<dbReference type="InterPro" id="IPR045150">
    <property type="entry name" value="CYB561D1/2"/>
</dbReference>
<keyword evidence="5 11" id="KW-0812">Transmembrane</keyword>
<comment type="caution">
    <text evidence="13">The sequence shown here is derived from an EMBL/GenBank/DDBJ whole genome shotgun (WGS) entry which is preliminary data.</text>
</comment>
<name>A0A2S7Y0D4_BEABA</name>
<feature type="transmembrane region" description="Helical" evidence="11">
    <location>
        <begin position="256"/>
        <end position="279"/>
    </location>
</feature>
<comment type="subcellular location">
    <subcellularLocation>
        <location evidence="2">Membrane</location>
        <topology evidence="2">Multi-pass membrane protein</topology>
    </subcellularLocation>
</comment>
<dbReference type="GO" id="GO:0046872">
    <property type="term" value="F:metal ion binding"/>
    <property type="evidence" value="ECO:0007669"/>
    <property type="project" value="UniProtKB-KW"/>
</dbReference>
<feature type="transmembrane region" description="Helical" evidence="11">
    <location>
        <begin position="285"/>
        <end position="304"/>
    </location>
</feature>
<evidence type="ECO:0000256" key="9">
    <source>
        <dbReference type="ARBA" id="ARBA00023004"/>
    </source>
</evidence>
<dbReference type="Pfam" id="PF03188">
    <property type="entry name" value="Cytochrom_B561"/>
    <property type="match status" value="1"/>
</dbReference>
<feature type="transmembrane region" description="Helical" evidence="11">
    <location>
        <begin position="210"/>
        <end position="235"/>
    </location>
</feature>
<evidence type="ECO:0000313" key="14">
    <source>
        <dbReference type="Proteomes" id="UP000237441"/>
    </source>
</evidence>
<evidence type="ECO:0000256" key="2">
    <source>
        <dbReference type="ARBA" id="ARBA00004141"/>
    </source>
</evidence>
<keyword evidence="7" id="KW-0249">Electron transport</keyword>
<keyword evidence="6" id="KW-0479">Metal-binding</keyword>
<organism evidence="13 14">
    <name type="scientific">Beauveria bassiana</name>
    <name type="common">White muscardine disease fungus</name>
    <name type="synonym">Tritirachium shiotae</name>
    <dbReference type="NCBI Taxonomy" id="176275"/>
    <lineage>
        <taxon>Eukaryota</taxon>
        <taxon>Fungi</taxon>
        <taxon>Dikarya</taxon>
        <taxon>Ascomycota</taxon>
        <taxon>Pezizomycotina</taxon>
        <taxon>Sordariomycetes</taxon>
        <taxon>Hypocreomycetidae</taxon>
        <taxon>Hypocreales</taxon>
        <taxon>Cordycipitaceae</taxon>
        <taxon>Beauveria</taxon>
    </lineage>
</organism>
<accession>A0A2S7Y0D4</accession>
<evidence type="ECO:0000256" key="6">
    <source>
        <dbReference type="ARBA" id="ARBA00022723"/>
    </source>
</evidence>
<evidence type="ECO:0000256" key="7">
    <source>
        <dbReference type="ARBA" id="ARBA00022982"/>
    </source>
</evidence>
<keyword evidence="4" id="KW-0349">Heme</keyword>
<dbReference type="PANTHER" id="PTHR15422:SF45">
    <property type="entry name" value="CYTOCHROME B561 DOMAIN-CONTAINING PROTEIN"/>
    <property type="match status" value="1"/>
</dbReference>
<dbReference type="EMBL" id="JRHA01000001">
    <property type="protein sequence ID" value="PQK09606.1"/>
    <property type="molecule type" value="Genomic_DNA"/>
</dbReference>
<dbReference type="GO" id="GO:0016020">
    <property type="term" value="C:membrane"/>
    <property type="evidence" value="ECO:0007669"/>
    <property type="project" value="UniProtKB-SubCell"/>
</dbReference>
<evidence type="ECO:0000256" key="4">
    <source>
        <dbReference type="ARBA" id="ARBA00022617"/>
    </source>
</evidence>
<proteinExistence type="predicted"/>
<reference evidence="13 14" key="1">
    <citation type="submission" date="2016-07" db="EMBL/GenBank/DDBJ databases">
        <title>Comparative genomics of the entomopathogenic fungus Beauveria bassiana.</title>
        <authorList>
            <person name="Valero Jimenez C.A."/>
            <person name="Zwaan B.J."/>
            <person name="Van Kan J.A."/>
            <person name="Takken W."/>
            <person name="Debets A.J."/>
            <person name="Schoustra S.E."/>
            <person name="Koenraadt C.J."/>
        </authorList>
    </citation>
    <scope>NUCLEOTIDE SEQUENCE [LARGE SCALE GENOMIC DNA]</scope>
    <source>
        <strain evidence="13 14">ARSEF 8028</strain>
    </source>
</reference>
<gene>
    <name evidence="13" type="ORF">BB8028_0001g16750</name>
</gene>
<dbReference type="PANTHER" id="PTHR15422">
    <property type="entry name" value="OS05G0565100 PROTEIN"/>
    <property type="match status" value="1"/>
</dbReference>
<evidence type="ECO:0000256" key="1">
    <source>
        <dbReference type="ARBA" id="ARBA00001970"/>
    </source>
</evidence>
<dbReference type="AlphaFoldDB" id="A0A2S7Y0D4"/>
<evidence type="ECO:0000256" key="10">
    <source>
        <dbReference type="ARBA" id="ARBA00023136"/>
    </source>
</evidence>
<feature type="domain" description="Cytochrome b561" evidence="12">
    <location>
        <begin position="102"/>
        <end position="308"/>
    </location>
</feature>
<dbReference type="InterPro" id="IPR006593">
    <property type="entry name" value="Cyt_b561/ferric_Rdtase_TM"/>
</dbReference>
<protein>
    <recommendedName>
        <fullName evidence="12">Cytochrome b561 domain-containing protein</fullName>
    </recommendedName>
</protein>
<feature type="transmembrane region" description="Helical" evidence="11">
    <location>
        <begin position="169"/>
        <end position="190"/>
    </location>
</feature>
<evidence type="ECO:0000256" key="11">
    <source>
        <dbReference type="SAM" id="Phobius"/>
    </source>
</evidence>
<keyword evidence="10 11" id="KW-0472">Membrane</keyword>
<dbReference type="OrthoDB" id="432881at2759"/>
<evidence type="ECO:0000256" key="8">
    <source>
        <dbReference type="ARBA" id="ARBA00022989"/>
    </source>
</evidence>
<feature type="transmembrane region" description="Helical" evidence="11">
    <location>
        <begin position="107"/>
        <end position="126"/>
    </location>
</feature>
<comment type="cofactor">
    <cofactor evidence="1">
        <name>heme b</name>
        <dbReference type="ChEBI" id="CHEBI:60344"/>
    </cofactor>
</comment>
<dbReference type="SMART" id="SM00665">
    <property type="entry name" value="B561"/>
    <property type="match status" value="1"/>
</dbReference>
<dbReference type="Proteomes" id="UP000237441">
    <property type="component" value="Unassembled WGS sequence"/>
</dbReference>
<keyword evidence="3" id="KW-0813">Transport</keyword>
<evidence type="ECO:0000259" key="12">
    <source>
        <dbReference type="PROSITE" id="PS50939"/>
    </source>
</evidence>
<evidence type="ECO:0000256" key="3">
    <source>
        <dbReference type="ARBA" id="ARBA00022448"/>
    </source>
</evidence>
<sequence length="314" mass="33301">MVRKRPPPIGPPAAIALLRLSRAVHEATYLSAGDFLYSRRCKAADSSTGLHQLTLHSLTMASSSAISQGSAPIQRNKAAEVNAQANHGKPHQPEIAFSMAQLWDGTAFIAQTAVVTFSLSLSGRLLARPLTLFSWHPLSQLLGLFLLLQSVLVLQPTRTVGQKRVGQTVHAALNFASFAAFAAGFCAIYLNKERNGAAAGAASVAHFTTLHGALGATLTAMLAGQHVVGLTMWAVPALYGGEARARSVWKLHRVSGYVSLLLLLATFGTAAGTGFVRNALEIESWVFYVPMALIAVGVLPRIHASKLGFSTKKA</sequence>
<keyword evidence="9" id="KW-0408">Iron</keyword>
<evidence type="ECO:0000256" key="5">
    <source>
        <dbReference type="ARBA" id="ARBA00022692"/>
    </source>
</evidence>
<feature type="transmembrane region" description="Helical" evidence="11">
    <location>
        <begin position="138"/>
        <end position="157"/>
    </location>
</feature>
<keyword evidence="8 11" id="KW-1133">Transmembrane helix</keyword>
<dbReference type="PROSITE" id="PS50939">
    <property type="entry name" value="CYTOCHROME_B561"/>
    <property type="match status" value="1"/>
</dbReference>
<dbReference type="Gene3D" id="1.20.120.1770">
    <property type="match status" value="1"/>
</dbReference>
<evidence type="ECO:0000313" key="13">
    <source>
        <dbReference type="EMBL" id="PQK09606.1"/>
    </source>
</evidence>
<dbReference type="GO" id="GO:0140575">
    <property type="term" value="F:transmembrane monodehydroascorbate reductase activity"/>
    <property type="evidence" value="ECO:0007669"/>
    <property type="project" value="InterPro"/>
</dbReference>